<keyword evidence="4" id="KW-1185">Reference proteome</keyword>
<dbReference type="Proteomes" id="UP001148125">
    <property type="component" value="Unassembled WGS sequence"/>
</dbReference>
<sequence>MNDQAQTLRKLMENNGDQSDTKVISIVSGKGGVGKSNFSINFSLGLSQAGKRVLLFDLDIGMANVDILMGVSSKYNIVDMIENELTIWDIIEKGPENVSFVSGGSGFTQLFKLNEQKFGRFVTQLESLMPHFDYILFDMGAGVSEDSIQFILSSNEAILVTTPEPTSITDAYAMLKYINSKNDTIHCSLIVNRTETEKEGEVTAQNFQRVVKQFLQKDLTYLGSIPNDKVVTKAVRSQKPFLLLDPKAKSSKAVELMVKVFLGEQATGQQSRHFQSFVQRFKGFFIKK</sequence>
<protein>
    <submittedName>
        <fullName evidence="3">MinD/ParA family protein</fullName>
    </submittedName>
</protein>
<dbReference type="EMBL" id="JAOTPO010000003">
    <property type="protein sequence ID" value="MDE5412947.1"/>
    <property type="molecule type" value="Genomic_DNA"/>
</dbReference>
<evidence type="ECO:0000256" key="1">
    <source>
        <dbReference type="ARBA" id="ARBA00022741"/>
    </source>
</evidence>
<proteinExistence type="predicted"/>
<dbReference type="RefSeq" id="WP_275117576.1">
    <property type="nucleotide sequence ID" value="NZ_JAOTPO010000003.1"/>
</dbReference>
<dbReference type="Gene3D" id="3.40.50.300">
    <property type="entry name" value="P-loop containing nucleotide triphosphate hydrolases"/>
    <property type="match status" value="1"/>
</dbReference>
<dbReference type="PANTHER" id="PTHR43384">
    <property type="entry name" value="SEPTUM SITE-DETERMINING PROTEIN MIND HOMOLOG, CHLOROPLASTIC-RELATED"/>
    <property type="match status" value="1"/>
</dbReference>
<keyword evidence="1" id="KW-0547">Nucleotide-binding</keyword>
<reference evidence="3" key="1">
    <citation type="submission" date="2024-05" db="EMBL/GenBank/DDBJ databases">
        <title>Alkalihalobacillus sp. strain MEB203 novel alkaliphilic bacterium from Lonar Lake, India.</title>
        <authorList>
            <person name="Joshi A."/>
            <person name="Thite S."/>
            <person name="Mengade P."/>
        </authorList>
    </citation>
    <scope>NUCLEOTIDE SEQUENCE</scope>
    <source>
        <strain evidence="3">MEB 203</strain>
    </source>
</reference>
<dbReference type="PIRSF" id="PIRSF003092">
    <property type="entry name" value="MinD"/>
    <property type="match status" value="1"/>
</dbReference>
<name>A0ABT5VE00_9BACI</name>
<dbReference type="InterPro" id="IPR050625">
    <property type="entry name" value="ParA/MinD_ATPase"/>
</dbReference>
<dbReference type="PANTHER" id="PTHR43384:SF4">
    <property type="entry name" value="CELLULOSE BIOSYNTHESIS PROTEIN BCSQ-RELATED"/>
    <property type="match status" value="1"/>
</dbReference>
<evidence type="ECO:0000313" key="3">
    <source>
        <dbReference type="EMBL" id="MDE5412947.1"/>
    </source>
</evidence>
<comment type="caution">
    <text evidence="3">The sequence shown here is derived from an EMBL/GenBank/DDBJ whole genome shotgun (WGS) entry which is preliminary data.</text>
</comment>
<dbReference type="InterPro" id="IPR033875">
    <property type="entry name" value="FlhG"/>
</dbReference>
<accession>A0ABT5VE00</accession>
<evidence type="ECO:0000313" key="4">
    <source>
        <dbReference type="Proteomes" id="UP001148125"/>
    </source>
</evidence>
<dbReference type="InterPro" id="IPR027417">
    <property type="entry name" value="P-loop_NTPase"/>
</dbReference>
<dbReference type="SUPFAM" id="SSF52540">
    <property type="entry name" value="P-loop containing nucleoside triphosphate hydrolases"/>
    <property type="match status" value="1"/>
</dbReference>
<dbReference type="CDD" id="cd02038">
    <property type="entry name" value="FlhG-like"/>
    <property type="match status" value="1"/>
</dbReference>
<gene>
    <name evidence="3" type="ORF">N7Z68_06085</name>
</gene>
<keyword evidence="2" id="KW-0067">ATP-binding</keyword>
<organism evidence="3 4">
    <name type="scientific">Alkalihalobacterium chitinilyticum</name>
    <dbReference type="NCBI Taxonomy" id="2980103"/>
    <lineage>
        <taxon>Bacteria</taxon>
        <taxon>Bacillati</taxon>
        <taxon>Bacillota</taxon>
        <taxon>Bacilli</taxon>
        <taxon>Bacillales</taxon>
        <taxon>Bacillaceae</taxon>
        <taxon>Alkalihalobacterium</taxon>
    </lineage>
</organism>
<dbReference type="InterPro" id="IPR033756">
    <property type="entry name" value="YlxH/NBP35"/>
</dbReference>
<evidence type="ECO:0000256" key="2">
    <source>
        <dbReference type="ARBA" id="ARBA00022840"/>
    </source>
</evidence>
<dbReference type="InterPro" id="IPR025501">
    <property type="entry name" value="MinD_FleN"/>
</dbReference>
<dbReference type="Pfam" id="PF10609">
    <property type="entry name" value="ParA"/>
    <property type="match status" value="1"/>
</dbReference>